<evidence type="ECO:0000313" key="3">
    <source>
        <dbReference type="Proteomes" id="UP000006028"/>
    </source>
</evidence>
<dbReference type="STRING" id="748224.HMPREF9436_00414"/>
<feature type="compositionally biased region" description="Basic and acidic residues" evidence="1">
    <location>
        <begin position="67"/>
        <end position="76"/>
    </location>
</feature>
<dbReference type="Proteomes" id="UP000006028">
    <property type="component" value="Unassembled WGS sequence"/>
</dbReference>
<protein>
    <submittedName>
        <fullName evidence="2">Uncharacterized protein</fullName>
    </submittedName>
</protein>
<dbReference type="HOGENOM" id="CLU_2649123_0_0_9"/>
<dbReference type="EMBL" id="AECU01000026">
    <property type="protein sequence ID" value="EFQ08138.1"/>
    <property type="molecule type" value="Genomic_DNA"/>
</dbReference>
<organism evidence="2 3">
    <name type="scientific">Faecalibacterium cf. prausnitzii KLE1255</name>
    <dbReference type="NCBI Taxonomy" id="748224"/>
    <lineage>
        <taxon>Bacteria</taxon>
        <taxon>Bacillati</taxon>
        <taxon>Bacillota</taxon>
        <taxon>Clostridia</taxon>
        <taxon>Eubacteriales</taxon>
        <taxon>Oscillospiraceae</taxon>
        <taxon>Faecalibacterium</taxon>
    </lineage>
</organism>
<evidence type="ECO:0000256" key="1">
    <source>
        <dbReference type="SAM" id="MobiDB-lite"/>
    </source>
</evidence>
<feature type="region of interest" description="Disordered" evidence="1">
    <location>
        <begin position="53"/>
        <end position="76"/>
    </location>
</feature>
<name>E2ZFI1_9FIRM</name>
<evidence type="ECO:0000313" key="2">
    <source>
        <dbReference type="EMBL" id="EFQ08138.1"/>
    </source>
</evidence>
<accession>E2ZFI1</accession>
<comment type="caution">
    <text evidence="2">The sequence shown here is derived from an EMBL/GenBank/DDBJ whole genome shotgun (WGS) entry which is preliminary data.</text>
</comment>
<reference evidence="2 3" key="1">
    <citation type="submission" date="2010-08" db="EMBL/GenBank/DDBJ databases">
        <authorList>
            <person name="Weinstock G."/>
            <person name="Sodergren E."/>
            <person name="Clifton S."/>
            <person name="Fulton L."/>
            <person name="Fulton B."/>
            <person name="Courtney L."/>
            <person name="Fronick C."/>
            <person name="Harrison M."/>
            <person name="Strong C."/>
            <person name="Farmer C."/>
            <person name="Delahaunty K."/>
            <person name="Markovic C."/>
            <person name="Hall O."/>
            <person name="Minx P."/>
            <person name="Tomlinson C."/>
            <person name="Mitreva M."/>
            <person name="Hou S."/>
            <person name="Chen J."/>
            <person name="Wollam A."/>
            <person name="Pepin K.H."/>
            <person name="Johnson M."/>
            <person name="Bhonagiri V."/>
            <person name="Zhang X."/>
            <person name="Suruliraj S."/>
            <person name="Warren W."/>
            <person name="Chinwalla A."/>
            <person name="Mardis E.R."/>
            <person name="Wilson R.K."/>
        </authorList>
    </citation>
    <scope>NUCLEOTIDE SEQUENCE [LARGE SCALE GENOMIC DNA]</scope>
    <source>
        <strain evidence="2 3">KLE1255</strain>
    </source>
</reference>
<gene>
    <name evidence="2" type="ORF">HMPREF9436_00414</name>
</gene>
<dbReference type="AlphaFoldDB" id="E2ZFI1"/>
<proteinExistence type="predicted"/>
<sequence>MGRKFCRKCVFRNNEDSRENVRFCEIEKITMKKSKNAVDRHLFMMYTDTRAPERRLKRTKSLSGGNRYEHYSREAR</sequence>
<dbReference type="BioCyc" id="FCF748224-HMP:GTSS-1737-MONOMER"/>